<name>A0ABW8T5P6_9CLOT</name>
<organism evidence="8 9">
    <name type="scientific">Candidatus Clostridium stratigraminis</name>
    <dbReference type="NCBI Taxonomy" id="3381661"/>
    <lineage>
        <taxon>Bacteria</taxon>
        <taxon>Bacillati</taxon>
        <taxon>Bacillota</taxon>
        <taxon>Clostridia</taxon>
        <taxon>Eubacteriales</taxon>
        <taxon>Clostridiaceae</taxon>
        <taxon>Clostridium</taxon>
    </lineage>
</organism>
<feature type="transmembrane region" description="Helical" evidence="6">
    <location>
        <begin position="231"/>
        <end position="253"/>
    </location>
</feature>
<gene>
    <name evidence="8" type="ORF">ACJDUG_12220</name>
</gene>
<accession>A0ABW8T5P6</accession>
<comment type="subcellular location">
    <subcellularLocation>
        <location evidence="1">Cell membrane</location>
        <topology evidence="1">Multi-pass membrane protein</topology>
    </subcellularLocation>
</comment>
<feature type="transmembrane region" description="Helical" evidence="6">
    <location>
        <begin position="265"/>
        <end position="286"/>
    </location>
</feature>
<dbReference type="SUPFAM" id="SSF103473">
    <property type="entry name" value="MFS general substrate transporter"/>
    <property type="match status" value="1"/>
</dbReference>
<feature type="domain" description="Major facilitator superfamily (MFS) profile" evidence="7">
    <location>
        <begin position="1"/>
        <end position="407"/>
    </location>
</feature>
<evidence type="ECO:0000256" key="2">
    <source>
        <dbReference type="ARBA" id="ARBA00022448"/>
    </source>
</evidence>
<feature type="transmembrane region" description="Helical" evidence="6">
    <location>
        <begin position="94"/>
        <end position="118"/>
    </location>
</feature>
<dbReference type="Proteomes" id="UP001623591">
    <property type="component" value="Unassembled WGS sequence"/>
</dbReference>
<feature type="transmembrane region" description="Helical" evidence="6">
    <location>
        <begin position="178"/>
        <end position="198"/>
    </location>
</feature>
<keyword evidence="2" id="KW-0813">Transport</keyword>
<keyword evidence="3 6" id="KW-0812">Transmembrane</keyword>
<feature type="transmembrane region" description="Helical" evidence="6">
    <location>
        <begin position="353"/>
        <end position="375"/>
    </location>
</feature>
<evidence type="ECO:0000256" key="1">
    <source>
        <dbReference type="ARBA" id="ARBA00004651"/>
    </source>
</evidence>
<dbReference type="EMBL" id="JBJHZZ010000008">
    <property type="protein sequence ID" value="MFL0247737.1"/>
    <property type="molecule type" value="Genomic_DNA"/>
</dbReference>
<evidence type="ECO:0000256" key="3">
    <source>
        <dbReference type="ARBA" id="ARBA00022692"/>
    </source>
</evidence>
<dbReference type="RefSeq" id="WP_406770165.1">
    <property type="nucleotide sequence ID" value="NZ_JBJHZZ010000008.1"/>
</dbReference>
<protein>
    <submittedName>
        <fullName evidence="8">MFS transporter</fullName>
    </submittedName>
</protein>
<dbReference type="InterPro" id="IPR020846">
    <property type="entry name" value="MFS_dom"/>
</dbReference>
<dbReference type="InterPro" id="IPR053160">
    <property type="entry name" value="MFS_DHA3_Transporter"/>
</dbReference>
<feature type="transmembrane region" description="Helical" evidence="6">
    <location>
        <begin position="29"/>
        <end position="50"/>
    </location>
</feature>
<evidence type="ECO:0000256" key="4">
    <source>
        <dbReference type="ARBA" id="ARBA00022989"/>
    </source>
</evidence>
<dbReference type="PROSITE" id="PS50850">
    <property type="entry name" value="MFS"/>
    <property type="match status" value="1"/>
</dbReference>
<evidence type="ECO:0000256" key="5">
    <source>
        <dbReference type="ARBA" id="ARBA00023136"/>
    </source>
</evidence>
<feature type="transmembrane region" description="Helical" evidence="6">
    <location>
        <begin position="150"/>
        <end position="172"/>
    </location>
</feature>
<sequence>MKKLESISVLEDLNMGINNKLKRNISVSYMYNFLLQLNITSAIWVLYLAFRGMSLVQIGILESIYHMTGLLFELPTGAIADVYGKKFSVVVGRALSVISCILMIISNSFLGFAIAFVLSSAAMNLNSGAAEALVYDSLKELGQEEKYKRIWGNLAFIMSIAQGLAVLLGGILADIRFLYAYVLGTIIQAIALISAFRFKEPSINRDKEKPLGNQIVYQLTTSIKVLKERRIVLYLILFSALTASLQTTVFFYSQKYFSDMSYSKTTIAVICALSSFIEALSSKYAYSFEKLFKLKGTLVSIAAVNIFALTGMAFMKNLSIVFFLLTSITGGLAFTIFSDYINTRIPSEYRATILSFDSLCFSTFMICVFPLFGFIAEKIGFSITFGIIAILYIPVMIFLMLKLKKHKNREIVGGNENDRISFK</sequence>
<dbReference type="Pfam" id="PF07690">
    <property type="entry name" value="MFS_1"/>
    <property type="match status" value="1"/>
</dbReference>
<dbReference type="PANTHER" id="PTHR23530:SF1">
    <property type="entry name" value="PERMEASE, MAJOR FACILITATOR SUPERFAMILY-RELATED"/>
    <property type="match status" value="1"/>
</dbReference>
<keyword evidence="5 6" id="KW-0472">Membrane</keyword>
<evidence type="ECO:0000313" key="9">
    <source>
        <dbReference type="Proteomes" id="UP001623591"/>
    </source>
</evidence>
<dbReference type="InterPro" id="IPR011701">
    <property type="entry name" value="MFS"/>
</dbReference>
<comment type="caution">
    <text evidence="8">The sequence shown here is derived from an EMBL/GenBank/DDBJ whole genome shotgun (WGS) entry which is preliminary data.</text>
</comment>
<feature type="transmembrane region" description="Helical" evidence="6">
    <location>
        <begin position="321"/>
        <end position="341"/>
    </location>
</feature>
<reference evidence="8 9" key="1">
    <citation type="submission" date="2024-11" db="EMBL/GenBank/DDBJ databases">
        <authorList>
            <person name="Heng Y.C."/>
            <person name="Lim A.C.H."/>
            <person name="Lee J.K.Y."/>
            <person name="Kittelmann S."/>
        </authorList>
    </citation>
    <scope>NUCLEOTIDE SEQUENCE [LARGE SCALE GENOMIC DNA]</scope>
    <source>
        <strain evidence="8 9">WILCCON 0185</strain>
    </source>
</reference>
<keyword evidence="4 6" id="KW-1133">Transmembrane helix</keyword>
<proteinExistence type="predicted"/>
<keyword evidence="9" id="KW-1185">Reference proteome</keyword>
<evidence type="ECO:0000259" key="7">
    <source>
        <dbReference type="PROSITE" id="PS50850"/>
    </source>
</evidence>
<dbReference type="CDD" id="cd06174">
    <property type="entry name" value="MFS"/>
    <property type="match status" value="1"/>
</dbReference>
<feature type="transmembrane region" description="Helical" evidence="6">
    <location>
        <begin position="298"/>
        <end position="315"/>
    </location>
</feature>
<dbReference type="PANTHER" id="PTHR23530">
    <property type="entry name" value="TRANSPORT PROTEIN-RELATED"/>
    <property type="match status" value="1"/>
</dbReference>
<feature type="transmembrane region" description="Helical" evidence="6">
    <location>
        <begin position="381"/>
        <end position="401"/>
    </location>
</feature>
<evidence type="ECO:0000313" key="8">
    <source>
        <dbReference type="EMBL" id="MFL0247737.1"/>
    </source>
</evidence>
<dbReference type="InterPro" id="IPR036259">
    <property type="entry name" value="MFS_trans_sf"/>
</dbReference>
<evidence type="ECO:0000256" key="6">
    <source>
        <dbReference type="SAM" id="Phobius"/>
    </source>
</evidence>
<dbReference type="Gene3D" id="1.20.1250.20">
    <property type="entry name" value="MFS general substrate transporter like domains"/>
    <property type="match status" value="2"/>
</dbReference>